<proteinExistence type="predicted"/>
<feature type="region of interest" description="Disordered" evidence="1">
    <location>
        <begin position="1"/>
        <end position="35"/>
    </location>
</feature>
<dbReference type="AlphaFoldDB" id="A0A0N0P989"/>
<feature type="region of interest" description="Disordered" evidence="1">
    <location>
        <begin position="87"/>
        <end position="130"/>
    </location>
</feature>
<gene>
    <name evidence="2" type="ORF">ABL78_0059</name>
</gene>
<dbReference type="VEuPathDB" id="TriTrypDB:Lsey_0001_0590"/>
<comment type="caution">
    <text evidence="2">The sequence shown here is derived from an EMBL/GenBank/DDBJ whole genome shotgun (WGS) entry which is preliminary data.</text>
</comment>
<dbReference type="OrthoDB" id="278535at2759"/>
<reference evidence="2 3" key="1">
    <citation type="journal article" date="2015" name="PLoS Pathog.">
        <title>Leptomonas seymouri: Adaptations to the Dixenous Life Cycle Analyzed by Genome Sequencing, Transcriptome Profiling and Co-infection with Leishmania donovani.</title>
        <authorList>
            <person name="Kraeva N."/>
            <person name="Butenko A."/>
            <person name="Hlavacova J."/>
            <person name="Kostygov A."/>
            <person name="Myskova J."/>
            <person name="Grybchuk D."/>
            <person name="Lestinova T."/>
            <person name="Votypka J."/>
            <person name="Volf P."/>
            <person name="Opperdoes F."/>
            <person name="Flegontov P."/>
            <person name="Lukes J."/>
            <person name="Yurchenko V."/>
        </authorList>
    </citation>
    <scope>NUCLEOTIDE SEQUENCE [LARGE SCALE GENOMIC DNA]</scope>
    <source>
        <strain evidence="2 3">ATCC 30220</strain>
    </source>
</reference>
<evidence type="ECO:0000313" key="3">
    <source>
        <dbReference type="Proteomes" id="UP000038009"/>
    </source>
</evidence>
<dbReference type="SUPFAM" id="SSF52540">
    <property type="entry name" value="P-loop containing nucleoside triphosphate hydrolases"/>
    <property type="match status" value="1"/>
</dbReference>
<keyword evidence="3" id="KW-1185">Reference proteome</keyword>
<dbReference type="Gene3D" id="3.40.50.300">
    <property type="entry name" value="P-loop containing nucleotide triphosphate hydrolases"/>
    <property type="match status" value="1"/>
</dbReference>
<dbReference type="Proteomes" id="UP000038009">
    <property type="component" value="Unassembled WGS sequence"/>
</dbReference>
<protein>
    <recommendedName>
        <fullName evidence="4">G5-interacting protein</fullName>
    </recommendedName>
</protein>
<feature type="compositionally biased region" description="Low complexity" evidence="1">
    <location>
        <begin position="163"/>
        <end position="181"/>
    </location>
</feature>
<evidence type="ECO:0000256" key="1">
    <source>
        <dbReference type="SAM" id="MobiDB-lite"/>
    </source>
</evidence>
<dbReference type="InterPro" id="IPR027417">
    <property type="entry name" value="P-loop_NTPase"/>
</dbReference>
<dbReference type="OMA" id="MWAFADP"/>
<organism evidence="2 3">
    <name type="scientific">Leptomonas seymouri</name>
    <dbReference type="NCBI Taxonomy" id="5684"/>
    <lineage>
        <taxon>Eukaryota</taxon>
        <taxon>Discoba</taxon>
        <taxon>Euglenozoa</taxon>
        <taxon>Kinetoplastea</taxon>
        <taxon>Metakinetoplastina</taxon>
        <taxon>Trypanosomatida</taxon>
        <taxon>Trypanosomatidae</taxon>
        <taxon>Leishmaniinae</taxon>
        <taxon>Leptomonas</taxon>
    </lineage>
</organism>
<dbReference type="EMBL" id="LJSK01000001">
    <property type="protein sequence ID" value="KPI90826.1"/>
    <property type="molecule type" value="Genomic_DNA"/>
</dbReference>
<feature type="compositionally biased region" description="Low complexity" evidence="1">
    <location>
        <begin position="13"/>
        <end position="31"/>
    </location>
</feature>
<evidence type="ECO:0008006" key="4">
    <source>
        <dbReference type="Google" id="ProtNLM"/>
    </source>
</evidence>
<feature type="region of interest" description="Disordered" evidence="1">
    <location>
        <begin position="158"/>
        <end position="181"/>
    </location>
</feature>
<sequence length="798" mass="86886">MSNLNPNAPSFPGGNFQQQNMNSNNQGYANSAGGGSGGMMPNDGYSGGPMMYDNNGSYGQGAMGGGGRGYNAGGGYGGGNQGGGYGPSGGNYMNGNPPQGGFPPNPRMGRPNPSRGPVQHGQYQNPNSNMMGGGNMRQSNYRSGPAMYHGSGPVDVNNNGYDQPPQQQQHQQHMQMPPHQQPQMMRPNNMGMNNNLMGVGRVPMPQQYGDGGNSHVRSPMPSMGSVMSNQSGMASGHSSAPPPPMPASATLPVVAPAVAAPSYPTKITPRVVMVVGYKQTGKTSVAKAIAEKEGFEYVSLKGPRGEGSSDEDEELKEAAPMERLAALRAVLENTSTLRGIVLDDAFTTNRFHAHYVVHYLTKAGLQLDAVVALLPELSLLTKRGVTFDTISDKTAHPEAFEFASSLDQSSVVAIVEEMSLEGVVAKATKDVSTLLKTNPPPLSLGEVCFVPNCPLVTDVERVEEILEAERSAIKHDLPYNFSYSEPNFVVDYVQFVQSAAKLQYYLVTPWMWGDKVSLICYDSSVFVHLTSYNILFQLKNLPTALQELVKKLKNEADALATADTPANPLFFSVEASMLNDVFYISDMVILGKQKGGEMILHDRVKLLHECFGKLPSTGIVRLLEHYNVSDIKDCLEAYKDISRGAIFVNPDGIEYGSYDIRNFVYPSETKKKVRLRIWDGHMTDETWSFDCYVREYEDEVLATSRSTGTNPLPVVISDSDVEDSVINDGNIVECIMERVAAKGKSKEKNGVLNFCRRCKWEVAPITQFYMWAFADPPRWSTESFLDACSTIAGVRPPL</sequence>
<accession>A0A0N0P989</accession>
<name>A0A0N0P989_LEPSE</name>
<evidence type="ECO:0000313" key="2">
    <source>
        <dbReference type="EMBL" id="KPI90826.1"/>
    </source>
</evidence>
<feature type="compositionally biased region" description="Low complexity" evidence="1">
    <location>
        <begin position="90"/>
        <end position="99"/>
    </location>
</feature>